<evidence type="ECO:0000256" key="10">
    <source>
        <dbReference type="ARBA" id="ARBA00022741"/>
    </source>
</evidence>
<comment type="catalytic activity">
    <reaction evidence="14">
        <text>L-threonyl-[protein] + ATP = O-phospho-L-threonyl-[protein] + ADP + H(+)</text>
        <dbReference type="Rhea" id="RHEA:46608"/>
        <dbReference type="Rhea" id="RHEA-COMP:11060"/>
        <dbReference type="Rhea" id="RHEA-COMP:11605"/>
        <dbReference type="ChEBI" id="CHEBI:15378"/>
        <dbReference type="ChEBI" id="CHEBI:30013"/>
        <dbReference type="ChEBI" id="CHEBI:30616"/>
        <dbReference type="ChEBI" id="CHEBI:61977"/>
        <dbReference type="ChEBI" id="CHEBI:456216"/>
        <dbReference type="EC" id="2.7.11.1"/>
    </reaction>
</comment>
<dbReference type="CDD" id="cd05597">
    <property type="entry name" value="STKc_DMPK_like"/>
    <property type="match status" value="1"/>
</dbReference>
<dbReference type="SUPFAM" id="SSF56112">
    <property type="entry name" value="Protein kinase-like (PK-like)"/>
    <property type="match status" value="1"/>
</dbReference>
<dbReference type="GO" id="GO:0046872">
    <property type="term" value="F:metal ion binding"/>
    <property type="evidence" value="ECO:0007669"/>
    <property type="project" value="UniProtKB-KW"/>
</dbReference>
<dbReference type="InterPro" id="IPR050839">
    <property type="entry name" value="Rho-assoc_Ser/Thr_Kinase"/>
</dbReference>
<feature type="coiled-coil region" evidence="17">
    <location>
        <begin position="466"/>
        <end position="493"/>
    </location>
</feature>
<dbReference type="Proteomes" id="UP000887565">
    <property type="component" value="Unplaced"/>
</dbReference>
<accession>A0A915KYD2</accession>
<dbReference type="Pfam" id="PF00069">
    <property type="entry name" value="Pkinase"/>
    <property type="match status" value="1"/>
</dbReference>
<organism evidence="21 22">
    <name type="scientific">Romanomermis culicivorax</name>
    <name type="common">Nematode worm</name>
    <dbReference type="NCBI Taxonomy" id="13658"/>
    <lineage>
        <taxon>Eukaryota</taxon>
        <taxon>Metazoa</taxon>
        <taxon>Ecdysozoa</taxon>
        <taxon>Nematoda</taxon>
        <taxon>Enoplea</taxon>
        <taxon>Dorylaimia</taxon>
        <taxon>Mermithida</taxon>
        <taxon>Mermithoidea</taxon>
        <taxon>Mermithidae</taxon>
        <taxon>Romanomermis</taxon>
    </lineage>
</organism>
<evidence type="ECO:0000256" key="14">
    <source>
        <dbReference type="ARBA" id="ARBA00047899"/>
    </source>
</evidence>
<dbReference type="PANTHER" id="PTHR22988">
    <property type="entry name" value="MYOTONIC DYSTROPHY S/T KINASE-RELATED"/>
    <property type="match status" value="1"/>
</dbReference>
<evidence type="ECO:0000256" key="11">
    <source>
        <dbReference type="ARBA" id="ARBA00022777"/>
    </source>
</evidence>
<protein>
    <recommendedName>
        <fullName evidence="4">non-specific serine/threonine protein kinase</fullName>
        <ecNumber evidence="4">2.7.11.1</ecNumber>
    </recommendedName>
</protein>
<feature type="domain" description="AGC-kinase C-terminal" evidence="20">
    <location>
        <begin position="376"/>
        <end position="446"/>
    </location>
</feature>
<feature type="coiled-coil region" evidence="17">
    <location>
        <begin position="710"/>
        <end position="816"/>
    </location>
</feature>
<sequence length="1008" mass="115936">MDILPNDHHVKQLEKLYLSGPLFGDCFSAETLIDVLICLYDECSSSTLRKEKNIAEFVESAKPVVNKAKALRLSRDDFEVLKVIGRGAFGEVAVVRMKQTGYIYAMKILNKWEMLKRADTACFKEERDVLVKGDRRWITNLHFAFQDSKNLYLIMDYYVGGDLLTLLSKFEDRLPENMAKFYIAEMVLAIDSVHNLGYVHRDVKPDNILLDINGHIKLADFGSCLRMLPDGTVQSNVAVGTPDYISPEILRAMEDGKGRYGPECDWWSLGVCMYEMLFGETPFYAESLVETYAKIMNHQVSVTHVNLCSQVELDTTYVFNSYVYRIVVPFKEVFDFPDDIEASEEAKDLMRRLICSMECRFGKNGLEDFRKHPFFKEINWETLRDSEAAYKPEVSSPTDTSNFDVEESDFSTCDTKPPNVSAPFTGHHLPFIGFTYTHDSRLSDSQSLTNSNSVTNGECEPDNLSVEAYERRIVRLEKEKLELIRKLTEAQNLIQTHFHGSTGIVTTNVDGSNIPPPPSDPSSLNATTKDSSIEIAQLRDELQVLRSRLKEMKITTDSSDNDIDKKLKDVQAKHRKLLLELASLQTVYEQANEKLSETRNELKEAIRHRDLSLKEFAEINTKLTEATVEKQKLNKLFNEKEDECHQMKQKWQTTKNELKKLEKFRKDFESQLLTVDRDLSQEKKFNNLFHFHTRLRNELTKVMQINRQSHNEQQQKNDTEVQKMENLLAESRLQLEAALSESLRDKDSLEQLKLRVNEEIDKKLDQMKQVFDLDRLAWDEERHQLNDDVETMKEQIKLLDVQKVALERELRQQMESGWESQLPQLLQWVQDEQEARIYLQSLTTKITEDLESLKSTAHNRLMSSPIVGTPKTPHNLPLITTKNAGLLSTSVIQNSLVASSGEGMLNPSTTGPAPTATGGGKDWGSRRSNKMMKMEYLDLQRNLQAEIRAKQMVSDELTKTRSAYLATKQCLEEAHAKIAELNREAEHRQNMIEELQRQLNLRILDTYA</sequence>
<feature type="coiled-coil region" evidence="17">
    <location>
        <begin position="968"/>
        <end position="998"/>
    </location>
</feature>
<dbReference type="PROSITE" id="PS00107">
    <property type="entry name" value="PROTEIN_KINASE_ATP"/>
    <property type="match status" value="1"/>
</dbReference>
<dbReference type="PROSITE" id="PS00108">
    <property type="entry name" value="PROTEIN_KINASE_ST"/>
    <property type="match status" value="1"/>
</dbReference>
<evidence type="ECO:0000256" key="15">
    <source>
        <dbReference type="ARBA" id="ARBA00048679"/>
    </source>
</evidence>
<dbReference type="PROSITE" id="PS50011">
    <property type="entry name" value="PROTEIN_KINASE_DOM"/>
    <property type="match status" value="1"/>
</dbReference>
<feature type="region of interest" description="Disordered" evidence="18">
    <location>
        <begin position="507"/>
        <end position="528"/>
    </location>
</feature>
<comment type="subcellular location">
    <subcellularLocation>
        <location evidence="2">Cytoplasm</location>
    </subcellularLocation>
</comment>
<dbReference type="OMA" id="TIMFEKL"/>
<comment type="cofactor">
    <cofactor evidence="1">
        <name>Mg(2+)</name>
        <dbReference type="ChEBI" id="CHEBI:18420"/>
    </cofactor>
</comment>
<keyword evidence="21" id="KW-1185">Reference proteome</keyword>
<dbReference type="Pfam" id="PF15796">
    <property type="entry name" value="KELK"/>
    <property type="match status" value="1"/>
</dbReference>
<name>A0A915KYD2_ROMCU</name>
<feature type="region of interest" description="Disordered" evidence="18">
    <location>
        <begin position="391"/>
        <end position="414"/>
    </location>
</feature>
<evidence type="ECO:0000259" key="19">
    <source>
        <dbReference type="PROSITE" id="PS50011"/>
    </source>
</evidence>
<dbReference type="EC" id="2.7.11.1" evidence="4"/>
<comment type="catalytic activity">
    <reaction evidence="15">
        <text>L-seryl-[protein] + ATP = O-phospho-L-seryl-[protein] + ADP + H(+)</text>
        <dbReference type="Rhea" id="RHEA:17989"/>
        <dbReference type="Rhea" id="RHEA-COMP:9863"/>
        <dbReference type="Rhea" id="RHEA-COMP:11604"/>
        <dbReference type="ChEBI" id="CHEBI:15378"/>
        <dbReference type="ChEBI" id="CHEBI:29999"/>
        <dbReference type="ChEBI" id="CHEBI:30616"/>
        <dbReference type="ChEBI" id="CHEBI:83421"/>
        <dbReference type="ChEBI" id="CHEBI:456216"/>
        <dbReference type="EC" id="2.7.11.1"/>
    </reaction>
</comment>
<dbReference type="SMART" id="SM00220">
    <property type="entry name" value="S_TKc"/>
    <property type="match status" value="1"/>
</dbReference>
<evidence type="ECO:0000256" key="17">
    <source>
        <dbReference type="SAM" id="Coils"/>
    </source>
</evidence>
<feature type="binding site" evidence="16">
    <location>
        <position position="107"/>
    </location>
    <ligand>
        <name>ATP</name>
        <dbReference type="ChEBI" id="CHEBI:30616"/>
    </ligand>
</feature>
<dbReference type="SMART" id="SM00133">
    <property type="entry name" value="S_TK_X"/>
    <property type="match status" value="1"/>
</dbReference>
<dbReference type="PANTHER" id="PTHR22988:SF66">
    <property type="entry name" value="SERINE_THREONINE-PROTEIN KINASE GENGHIS KHAN"/>
    <property type="match status" value="1"/>
</dbReference>
<dbReference type="FunFam" id="3.30.200.20:FF:001055">
    <property type="entry name" value="Serine/threonine-protein kinase MRCK beta"/>
    <property type="match status" value="1"/>
</dbReference>
<dbReference type="Gene3D" id="3.30.200.20">
    <property type="entry name" value="Phosphorylase Kinase, domain 1"/>
    <property type="match status" value="2"/>
</dbReference>
<dbReference type="InterPro" id="IPR008271">
    <property type="entry name" value="Ser/Thr_kinase_AS"/>
</dbReference>
<dbReference type="InterPro" id="IPR017441">
    <property type="entry name" value="Protein_kinase_ATP_BS"/>
</dbReference>
<dbReference type="InterPro" id="IPR000961">
    <property type="entry name" value="AGC-kinase_C"/>
</dbReference>
<keyword evidence="7" id="KW-0597">Phosphoprotein</keyword>
<keyword evidence="13 17" id="KW-0175">Coiled coil</keyword>
<evidence type="ECO:0000256" key="4">
    <source>
        <dbReference type="ARBA" id="ARBA00012513"/>
    </source>
</evidence>
<reference evidence="22" key="1">
    <citation type="submission" date="2022-11" db="UniProtKB">
        <authorList>
            <consortium name="WormBaseParasite"/>
        </authorList>
    </citation>
    <scope>IDENTIFICATION</scope>
</reference>
<dbReference type="PROSITE" id="PS51285">
    <property type="entry name" value="AGC_KINASE_CTER"/>
    <property type="match status" value="1"/>
</dbReference>
<dbReference type="GO" id="GO:0004674">
    <property type="term" value="F:protein serine/threonine kinase activity"/>
    <property type="evidence" value="ECO:0007669"/>
    <property type="project" value="UniProtKB-KW"/>
</dbReference>
<dbReference type="InterPro" id="IPR031597">
    <property type="entry name" value="KELK"/>
</dbReference>
<evidence type="ECO:0000256" key="6">
    <source>
        <dbReference type="ARBA" id="ARBA00022527"/>
    </source>
</evidence>
<dbReference type="Gene3D" id="1.20.5.340">
    <property type="match status" value="1"/>
</dbReference>
<evidence type="ECO:0000256" key="12">
    <source>
        <dbReference type="ARBA" id="ARBA00022840"/>
    </source>
</evidence>
<dbReference type="Gene3D" id="1.10.510.10">
    <property type="entry name" value="Transferase(Phosphotransferase) domain 1"/>
    <property type="match status" value="1"/>
</dbReference>
<evidence type="ECO:0000256" key="9">
    <source>
        <dbReference type="ARBA" id="ARBA00022723"/>
    </source>
</evidence>
<keyword evidence="6" id="KW-0723">Serine/threonine-protein kinase</keyword>
<dbReference type="FunFam" id="1.10.510.10:FF:000751">
    <property type="entry name" value="Non-specific serine/threonine protein kinase"/>
    <property type="match status" value="1"/>
</dbReference>
<dbReference type="GO" id="GO:0005737">
    <property type="term" value="C:cytoplasm"/>
    <property type="evidence" value="ECO:0007669"/>
    <property type="project" value="UniProtKB-SubCell"/>
</dbReference>
<dbReference type="GO" id="GO:0005856">
    <property type="term" value="C:cytoskeleton"/>
    <property type="evidence" value="ECO:0007669"/>
    <property type="project" value="TreeGrafter"/>
</dbReference>
<dbReference type="InterPro" id="IPR000719">
    <property type="entry name" value="Prot_kinase_dom"/>
</dbReference>
<proteinExistence type="inferred from homology"/>
<evidence type="ECO:0000256" key="2">
    <source>
        <dbReference type="ARBA" id="ARBA00004496"/>
    </source>
</evidence>
<dbReference type="InterPro" id="IPR011009">
    <property type="entry name" value="Kinase-like_dom_sf"/>
</dbReference>
<feature type="region of interest" description="Disordered" evidence="18">
    <location>
        <begin position="902"/>
        <end position="926"/>
    </location>
</feature>
<evidence type="ECO:0000256" key="1">
    <source>
        <dbReference type="ARBA" id="ARBA00001946"/>
    </source>
</evidence>
<comment type="similarity">
    <text evidence="3">Belongs to the protein kinase superfamily. AGC Ser/Thr protein kinase family. DMPK subfamily.</text>
</comment>
<dbReference type="WBParaSite" id="nRc.2.0.1.t43195-RA">
    <property type="protein sequence ID" value="nRc.2.0.1.t43195-RA"/>
    <property type="gene ID" value="nRc.2.0.1.g43195"/>
</dbReference>
<keyword evidence="11" id="KW-0418">Kinase</keyword>
<keyword evidence="9" id="KW-0479">Metal-binding</keyword>
<keyword evidence="5" id="KW-0963">Cytoplasm</keyword>
<evidence type="ECO:0000256" key="13">
    <source>
        <dbReference type="ARBA" id="ARBA00023054"/>
    </source>
</evidence>
<dbReference type="InterPro" id="IPR017892">
    <property type="entry name" value="Pkinase_C"/>
</dbReference>
<feature type="domain" description="Protein kinase" evidence="19">
    <location>
        <begin position="78"/>
        <end position="375"/>
    </location>
</feature>
<dbReference type="AlphaFoldDB" id="A0A915KYD2"/>
<evidence type="ECO:0000256" key="3">
    <source>
        <dbReference type="ARBA" id="ARBA00005719"/>
    </source>
</evidence>
<dbReference type="GO" id="GO:0031032">
    <property type="term" value="P:actomyosin structure organization"/>
    <property type="evidence" value="ECO:0007669"/>
    <property type="project" value="TreeGrafter"/>
</dbReference>
<dbReference type="GO" id="GO:0005524">
    <property type="term" value="F:ATP binding"/>
    <property type="evidence" value="ECO:0007669"/>
    <property type="project" value="UniProtKB-UniRule"/>
</dbReference>
<evidence type="ECO:0000256" key="16">
    <source>
        <dbReference type="PROSITE-ProRule" id="PRU10141"/>
    </source>
</evidence>
<evidence type="ECO:0000256" key="18">
    <source>
        <dbReference type="SAM" id="MobiDB-lite"/>
    </source>
</evidence>
<evidence type="ECO:0000313" key="22">
    <source>
        <dbReference type="WBParaSite" id="nRc.2.0.1.t43195-RA"/>
    </source>
</evidence>
<evidence type="ECO:0000259" key="20">
    <source>
        <dbReference type="PROSITE" id="PS51285"/>
    </source>
</evidence>
<dbReference type="Pfam" id="PF00433">
    <property type="entry name" value="Pkinase_C"/>
    <property type="match status" value="1"/>
</dbReference>
<feature type="coiled-coil region" evidence="17">
    <location>
        <begin position="535"/>
        <end position="650"/>
    </location>
</feature>
<dbReference type="InterPro" id="IPR014930">
    <property type="entry name" value="Myotonic_dystrophy_kinase_coil"/>
</dbReference>
<keyword evidence="10 16" id="KW-0547">Nucleotide-binding</keyword>
<evidence type="ECO:0000313" key="21">
    <source>
        <dbReference type="Proteomes" id="UP000887565"/>
    </source>
</evidence>
<evidence type="ECO:0000256" key="5">
    <source>
        <dbReference type="ARBA" id="ARBA00022490"/>
    </source>
</evidence>
<evidence type="ECO:0000256" key="8">
    <source>
        <dbReference type="ARBA" id="ARBA00022679"/>
    </source>
</evidence>
<keyword evidence="8" id="KW-0808">Transferase</keyword>
<evidence type="ECO:0000256" key="7">
    <source>
        <dbReference type="ARBA" id="ARBA00022553"/>
    </source>
</evidence>
<dbReference type="Pfam" id="PF08826">
    <property type="entry name" value="DMPK_coil"/>
    <property type="match status" value="1"/>
</dbReference>
<keyword evidence="12 16" id="KW-0067">ATP-binding</keyword>